<dbReference type="RefSeq" id="XP_022399442.1">
    <property type="nucleotide sequence ID" value="XM_022544746.1"/>
</dbReference>
<dbReference type="AlphaFoldDB" id="A0A1L9VFS5"/>
<dbReference type="VEuPathDB" id="FungiDB:ASPGLDRAFT_36860"/>
<accession>A0A1L9VFS5</accession>
<dbReference type="GeneID" id="34461007"/>
<dbReference type="EMBL" id="KV878901">
    <property type="protein sequence ID" value="OJJ82744.1"/>
    <property type="molecule type" value="Genomic_DNA"/>
</dbReference>
<protein>
    <submittedName>
        <fullName evidence="1">Uncharacterized protein</fullName>
    </submittedName>
</protein>
<reference evidence="2" key="1">
    <citation type="journal article" date="2017" name="Genome Biol.">
        <title>Comparative genomics reveals high biological diversity and specific adaptations in the industrially and medically important fungal genus Aspergillus.</title>
        <authorList>
            <person name="de Vries R.P."/>
            <person name="Riley R."/>
            <person name="Wiebenga A."/>
            <person name="Aguilar-Osorio G."/>
            <person name="Amillis S."/>
            <person name="Uchima C.A."/>
            <person name="Anderluh G."/>
            <person name="Asadollahi M."/>
            <person name="Askin M."/>
            <person name="Barry K."/>
            <person name="Battaglia E."/>
            <person name="Bayram O."/>
            <person name="Benocci T."/>
            <person name="Braus-Stromeyer S.A."/>
            <person name="Caldana C."/>
            <person name="Canovas D."/>
            <person name="Cerqueira G.C."/>
            <person name="Chen F."/>
            <person name="Chen W."/>
            <person name="Choi C."/>
            <person name="Clum A."/>
            <person name="Dos Santos R.A."/>
            <person name="Damasio A.R."/>
            <person name="Diallinas G."/>
            <person name="Emri T."/>
            <person name="Fekete E."/>
            <person name="Flipphi M."/>
            <person name="Freyberg S."/>
            <person name="Gallo A."/>
            <person name="Gournas C."/>
            <person name="Habgood R."/>
            <person name="Hainaut M."/>
            <person name="Harispe M.L."/>
            <person name="Henrissat B."/>
            <person name="Hilden K.S."/>
            <person name="Hope R."/>
            <person name="Hossain A."/>
            <person name="Karabika E."/>
            <person name="Karaffa L."/>
            <person name="Karanyi Z."/>
            <person name="Krasevec N."/>
            <person name="Kuo A."/>
            <person name="Kusch H."/>
            <person name="LaButti K."/>
            <person name="Lagendijk E.L."/>
            <person name="Lapidus A."/>
            <person name="Levasseur A."/>
            <person name="Lindquist E."/>
            <person name="Lipzen A."/>
            <person name="Logrieco A.F."/>
            <person name="MacCabe A."/>
            <person name="Maekelae M.R."/>
            <person name="Malavazi I."/>
            <person name="Melin P."/>
            <person name="Meyer V."/>
            <person name="Mielnichuk N."/>
            <person name="Miskei M."/>
            <person name="Molnar A.P."/>
            <person name="Mule G."/>
            <person name="Ngan C.Y."/>
            <person name="Orejas M."/>
            <person name="Orosz E."/>
            <person name="Ouedraogo J.P."/>
            <person name="Overkamp K.M."/>
            <person name="Park H.-S."/>
            <person name="Perrone G."/>
            <person name="Piumi F."/>
            <person name="Punt P.J."/>
            <person name="Ram A.F."/>
            <person name="Ramon A."/>
            <person name="Rauscher S."/>
            <person name="Record E."/>
            <person name="Riano-Pachon D.M."/>
            <person name="Robert V."/>
            <person name="Roehrig J."/>
            <person name="Ruller R."/>
            <person name="Salamov A."/>
            <person name="Salih N.S."/>
            <person name="Samson R.A."/>
            <person name="Sandor E."/>
            <person name="Sanguinetti M."/>
            <person name="Schuetze T."/>
            <person name="Sepcic K."/>
            <person name="Shelest E."/>
            <person name="Sherlock G."/>
            <person name="Sophianopoulou V."/>
            <person name="Squina F.M."/>
            <person name="Sun H."/>
            <person name="Susca A."/>
            <person name="Todd R.B."/>
            <person name="Tsang A."/>
            <person name="Unkles S.E."/>
            <person name="van de Wiele N."/>
            <person name="van Rossen-Uffink D."/>
            <person name="Oliveira J.V."/>
            <person name="Vesth T.C."/>
            <person name="Visser J."/>
            <person name="Yu J.-H."/>
            <person name="Zhou M."/>
            <person name="Andersen M.R."/>
            <person name="Archer D.B."/>
            <person name="Baker S.E."/>
            <person name="Benoit I."/>
            <person name="Brakhage A.A."/>
            <person name="Braus G.H."/>
            <person name="Fischer R."/>
            <person name="Frisvad J.C."/>
            <person name="Goldman G.H."/>
            <person name="Houbraken J."/>
            <person name="Oakley B."/>
            <person name="Pocsi I."/>
            <person name="Scazzocchio C."/>
            <person name="Seiboth B."/>
            <person name="vanKuyk P.A."/>
            <person name="Wortman J."/>
            <person name="Dyer P.S."/>
            <person name="Grigoriev I.V."/>
        </authorList>
    </citation>
    <scope>NUCLEOTIDE SEQUENCE [LARGE SCALE GENOMIC DNA]</scope>
    <source>
        <strain evidence="2">CBS 516.65</strain>
    </source>
</reference>
<evidence type="ECO:0000313" key="2">
    <source>
        <dbReference type="Proteomes" id="UP000184300"/>
    </source>
</evidence>
<sequence>MLRREEGQRRHLTGGYSLGEYFAASVDGFFKRHGYREQNMVILAFLQSGTVHTFARLKKRPRGFDMKYAVMGGAAVSLVGDDPTRTFEDVDIVIHAKDPKITAE</sequence>
<dbReference type="OrthoDB" id="5419802at2759"/>
<name>A0A1L9VFS5_ASPGL</name>
<keyword evidence="2" id="KW-1185">Reference proteome</keyword>
<dbReference type="Proteomes" id="UP000184300">
    <property type="component" value="Unassembled WGS sequence"/>
</dbReference>
<evidence type="ECO:0000313" key="1">
    <source>
        <dbReference type="EMBL" id="OJJ82744.1"/>
    </source>
</evidence>
<proteinExistence type="predicted"/>
<gene>
    <name evidence="1" type="ORF">ASPGLDRAFT_36860</name>
</gene>
<organism evidence="1 2">
    <name type="scientific">Aspergillus glaucus CBS 516.65</name>
    <dbReference type="NCBI Taxonomy" id="1160497"/>
    <lineage>
        <taxon>Eukaryota</taxon>
        <taxon>Fungi</taxon>
        <taxon>Dikarya</taxon>
        <taxon>Ascomycota</taxon>
        <taxon>Pezizomycotina</taxon>
        <taxon>Eurotiomycetes</taxon>
        <taxon>Eurotiomycetidae</taxon>
        <taxon>Eurotiales</taxon>
        <taxon>Aspergillaceae</taxon>
        <taxon>Aspergillus</taxon>
        <taxon>Aspergillus subgen. Aspergillus</taxon>
    </lineage>
</organism>
<dbReference type="Gene3D" id="3.30.460.40">
    <property type="match status" value="1"/>
</dbReference>